<protein>
    <submittedName>
        <fullName evidence="2">Uncharacterized protein</fullName>
    </submittedName>
</protein>
<gene>
    <name evidence="2" type="ORF">GCM10022232_91590</name>
</gene>
<evidence type="ECO:0000313" key="3">
    <source>
        <dbReference type="Proteomes" id="UP001500456"/>
    </source>
</evidence>
<sequence length="113" mass="11822">MHRDGPFFGISPESPQVVPGGEAADDLALPGILDSGDGPGQPALKFGEALVASRKNTVGSQSRPQVTDGFHRVPKAVEEVVRHGPLLGGESSQQTPRNGFTQTVEKREGIAPV</sequence>
<feature type="compositionally biased region" description="Basic and acidic residues" evidence="1">
    <location>
        <begin position="104"/>
        <end position="113"/>
    </location>
</feature>
<keyword evidence="3" id="KW-1185">Reference proteome</keyword>
<organism evidence="2 3">
    <name type="scientific">Streptomyces plumbiresistens</name>
    <dbReference type="NCBI Taxonomy" id="511811"/>
    <lineage>
        <taxon>Bacteria</taxon>
        <taxon>Bacillati</taxon>
        <taxon>Actinomycetota</taxon>
        <taxon>Actinomycetes</taxon>
        <taxon>Kitasatosporales</taxon>
        <taxon>Streptomycetaceae</taxon>
        <taxon>Streptomyces</taxon>
    </lineage>
</organism>
<name>A0ABP7TU26_9ACTN</name>
<evidence type="ECO:0000313" key="2">
    <source>
        <dbReference type="EMBL" id="GAA4031318.1"/>
    </source>
</evidence>
<evidence type="ECO:0000256" key="1">
    <source>
        <dbReference type="SAM" id="MobiDB-lite"/>
    </source>
</evidence>
<feature type="region of interest" description="Disordered" evidence="1">
    <location>
        <begin position="85"/>
        <end position="113"/>
    </location>
</feature>
<accession>A0ABP7TU26</accession>
<feature type="compositionally biased region" description="Polar residues" evidence="1">
    <location>
        <begin position="90"/>
        <end position="103"/>
    </location>
</feature>
<reference evidence="3" key="1">
    <citation type="journal article" date="2019" name="Int. J. Syst. Evol. Microbiol.">
        <title>The Global Catalogue of Microorganisms (GCM) 10K type strain sequencing project: providing services to taxonomists for standard genome sequencing and annotation.</title>
        <authorList>
            <consortium name="The Broad Institute Genomics Platform"/>
            <consortium name="The Broad Institute Genome Sequencing Center for Infectious Disease"/>
            <person name="Wu L."/>
            <person name="Ma J."/>
        </authorList>
    </citation>
    <scope>NUCLEOTIDE SEQUENCE [LARGE SCALE GENOMIC DNA]</scope>
    <source>
        <strain evidence="3">JCM 16924</strain>
    </source>
</reference>
<comment type="caution">
    <text evidence="2">The sequence shown here is derived from an EMBL/GenBank/DDBJ whole genome shotgun (WGS) entry which is preliminary data.</text>
</comment>
<proteinExistence type="predicted"/>
<dbReference type="EMBL" id="BAAAZX010000053">
    <property type="protein sequence ID" value="GAA4031318.1"/>
    <property type="molecule type" value="Genomic_DNA"/>
</dbReference>
<dbReference type="Proteomes" id="UP001500456">
    <property type="component" value="Unassembled WGS sequence"/>
</dbReference>